<proteinExistence type="predicted"/>
<dbReference type="EMBL" id="BQNB010011348">
    <property type="protein sequence ID" value="GJS89424.1"/>
    <property type="molecule type" value="Genomic_DNA"/>
</dbReference>
<evidence type="ECO:0000313" key="1">
    <source>
        <dbReference type="EMBL" id="GJS89424.1"/>
    </source>
</evidence>
<comment type="caution">
    <text evidence="1">The sequence shown here is derived from an EMBL/GenBank/DDBJ whole genome shotgun (WGS) entry which is preliminary data.</text>
</comment>
<evidence type="ECO:0008006" key="3">
    <source>
        <dbReference type="Google" id="ProtNLM"/>
    </source>
</evidence>
<gene>
    <name evidence="1" type="ORF">Tco_0772060</name>
</gene>
<protein>
    <recommendedName>
        <fullName evidence="3">Aminotransferase-like plant mobile domain-containing protein</fullName>
    </recommendedName>
</protein>
<organism evidence="1 2">
    <name type="scientific">Tanacetum coccineum</name>
    <dbReference type="NCBI Taxonomy" id="301880"/>
    <lineage>
        <taxon>Eukaryota</taxon>
        <taxon>Viridiplantae</taxon>
        <taxon>Streptophyta</taxon>
        <taxon>Embryophyta</taxon>
        <taxon>Tracheophyta</taxon>
        <taxon>Spermatophyta</taxon>
        <taxon>Magnoliopsida</taxon>
        <taxon>eudicotyledons</taxon>
        <taxon>Gunneridae</taxon>
        <taxon>Pentapetalae</taxon>
        <taxon>asterids</taxon>
        <taxon>campanulids</taxon>
        <taxon>Asterales</taxon>
        <taxon>Asteraceae</taxon>
        <taxon>Asteroideae</taxon>
        <taxon>Anthemideae</taxon>
        <taxon>Anthemidinae</taxon>
        <taxon>Tanacetum</taxon>
    </lineage>
</organism>
<reference evidence="1" key="2">
    <citation type="submission" date="2022-01" db="EMBL/GenBank/DDBJ databases">
        <authorList>
            <person name="Yamashiro T."/>
            <person name="Shiraishi A."/>
            <person name="Satake H."/>
            <person name="Nakayama K."/>
        </authorList>
    </citation>
    <scope>NUCLEOTIDE SEQUENCE</scope>
</reference>
<sequence>MPELMRDGLFAKMAMEHRDDAGVVVFTSQAWGRLFGIRGLLVWELILEFLSTLRFGEALGLHTGEEMESPRFARYRSESERIILEKGDLHDYWRSISSDGYFLGPPPSHTLIRDPVLRLCHWMMTHSIAGRSQAPEKSGAHIFGGQFIARLAKLFGLLTAEILGGLTVITPELSIIDMAELVRLQIYAQFDDTWAWVAMGPERQPDAAADAPAVAEDAPAADEGDQAISAPVQAPQQPPPPPLAVSRTMLQRMERLEEDVHEIRGALTEQREDRIKPGSKFSTIVHDTKPSRTFTLNASMDKRDDFKCVEAEEKV</sequence>
<evidence type="ECO:0000313" key="2">
    <source>
        <dbReference type="Proteomes" id="UP001151760"/>
    </source>
</evidence>
<accession>A0ABQ4ZGW2</accession>
<name>A0ABQ4ZGW2_9ASTR</name>
<dbReference type="Proteomes" id="UP001151760">
    <property type="component" value="Unassembled WGS sequence"/>
</dbReference>
<keyword evidence="2" id="KW-1185">Reference proteome</keyword>
<reference evidence="1" key="1">
    <citation type="journal article" date="2022" name="Int. J. Mol. Sci.">
        <title>Draft Genome of Tanacetum Coccineum: Genomic Comparison of Closely Related Tanacetum-Family Plants.</title>
        <authorList>
            <person name="Yamashiro T."/>
            <person name="Shiraishi A."/>
            <person name="Nakayama K."/>
            <person name="Satake H."/>
        </authorList>
    </citation>
    <scope>NUCLEOTIDE SEQUENCE</scope>
</reference>